<evidence type="ECO:0000313" key="4">
    <source>
        <dbReference type="Proteomes" id="UP001549119"/>
    </source>
</evidence>
<dbReference type="Proteomes" id="UP001549119">
    <property type="component" value="Unassembled WGS sequence"/>
</dbReference>
<feature type="domain" description="Insertion element IS402-like" evidence="2">
    <location>
        <begin position="7"/>
        <end position="77"/>
    </location>
</feature>
<gene>
    <name evidence="3" type="ORF">ABIC20_003440</name>
</gene>
<accession>A0ABV2NI67</accession>
<feature type="compositionally biased region" description="Basic residues" evidence="1">
    <location>
        <begin position="101"/>
        <end position="127"/>
    </location>
</feature>
<evidence type="ECO:0000259" key="2">
    <source>
        <dbReference type="Pfam" id="PF13340"/>
    </source>
</evidence>
<dbReference type="NCBIfam" id="NF033580">
    <property type="entry name" value="transpos_IS5_3"/>
    <property type="match status" value="1"/>
</dbReference>
<comment type="caution">
    <text evidence="3">The sequence shown here is derived from an EMBL/GenBank/DDBJ whole genome shotgun (WGS) entry which is preliminary data.</text>
</comment>
<keyword evidence="4" id="KW-1185">Reference proteome</keyword>
<dbReference type="Pfam" id="PF13340">
    <property type="entry name" value="DUF4096"/>
    <property type="match status" value="1"/>
</dbReference>
<dbReference type="PANTHER" id="PTHR46637">
    <property type="entry name" value="TIS1421-TRANSPOSASE PROTEIN A"/>
    <property type="match status" value="1"/>
</dbReference>
<proteinExistence type="predicted"/>
<reference evidence="3 4" key="1">
    <citation type="submission" date="2024-06" db="EMBL/GenBank/DDBJ databases">
        <title>Genomics of switchgrass bacterial isolates.</title>
        <authorList>
            <person name="Shade A."/>
        </authorList>
    </citation>
    <scope>NUCLEOTIDE SEQUENCE [LARGE SCALE GENOMIC DNA]</scope>
    <source>
        <strain evidence="3 4">PvP084</strain>
    </source>
</reference>
<protein>
    <submittedName>
        <fullName evidence="3">Transposase</fullName>
    </submittedName>
</protein>
<dbReference type="InterPro" id="IPR025161">
    <property type="entry name" value="IS402-like_dom"/>
</dbReference>
<feature type="region of interest" description="Disordered" evidence="1">
    <location>
        <begin position="101"/>
        <end position="141"/>
    </location>
</feature>
<sequence>MADLFWLSDEQWAVIEPFMPKDQPGPERKDDRQIISGILHVLTSGCRWRDCPAAYGPRTTVYNRFNRWSRRGFWKAMLAALATAGWAGDAAALDSSYVRAHRSAHGGKGGRRRRLSARRAAAKRPRSTRSPMSSVALASCY</sequence>
<name>A0ABV2NI67_9HYPH</name>
<dbReference type="InterPro" id="IPR052909">
    <property type="entry name" value="Transposase_6_like"/>
</dbReference>
<evidence type="ECO:0000313" key="3">
    <source>
        <dbReference type="EMBL" id="MET3866131.1"/>
    </source>
</evidence>
<evidence type="ECO:0000256" key="1">
    <source>
        <dbReference type="SAM" id="MobiDB-lite"/>
    </source>
</evidence>
<dbReference type="PANTHER" id="PTHR46637:SF1">
    <property type="entry name" value="BLL5188 PROTEIN"/>
    <property type="match status" value="1"/>
</dbReference>
<organism evidence="3 4">
    <name type="scientific">Methylobacterium radiotolerans</name>
    <dbReference type="NCBI Taxonomy" id="31998"/>
    <lineage>
        <taxon>Bacteria</taxon>
        <taxon>Pseudomonadati</taxon>
        <taxon>Pseudomonadota</taxon>
        <taxon>Alphaproteobacteria</taxon>
        <taxon>Hyphomicrobiales</taxon>
        <taxon>Methylobacteriaceae</taxon>
        <taxon>Methylobacterium</taxon>
    </lineage>
</organism>
<dbReference type="EMBL" id="JBEPNW010000002">
    <property type="protein sequence ID" value="MET3866131.1"/>
    <property type="molecule type" value="Genomic_DNA"/>
</dbReference>